<sequence>MVEVKNIFCIGRNYANHALELGNAIPTSPILFSKPTHALVKADGSQINFPGDRGEIHHELEIVIHIGKEVNEEFEVEDVVDQIALGIDFTLRDEQSKLKEKGHPWLKAKGFQNSAIITDFWKFPGVSALEEVDFSLLKNGEAVQVGNIKDMMFDFKQIIQECNYYFGLKKGDIIYTGTPEGVGPIQNGDTIQLMWNDDEKGNFKVQLD</sequence>
<evidence type="ECO:0000259" key="3">
    <source>
        <dbReference type="Pfam" id="PF01557"/>
    </source>
</evidence>
<dbReference type="SUPFAM" id="SSF56529">
    <property type="entry name" value="FAH"/>
    <property type="match status" value="1"/>
</dbReference>
<name>A0A6M0Q2E2_9BACI</name>
<comment type="similarity">
    <text evidence="1">Belongs to the FAH family.</text>
</comment>
<dbReference type="Pfam" id="PF01557">
    <property type="entry name" value="FAA_hydrolase"/>
    <property type="match status" value="1"/>
</dbReference>
<dbReference type="Proteomes" id="UP000481043">
    <property type="component" value="Unassembled WGS sequence"/>
</dbReference>
<dbReference type="Gene3D" id="3.90.850.10">
    <property type="entry name" value="Fumarylacetoacetase-like, C-terminal domain"/>
    <property type="match status" value="1"/>
</dbReference>
<proteinExistence type="inferred from homology"/>
<dbReference type="RefSeq" id="WP_163177264.1">
    <property type="nucleotide sequence ID" value="NZ_JAAIWM010000001.1"/>
</dbReference>
<dbReference type="PANTHER" id="PTHR11820">
    <property type="entry name" value="ACYLPYRUVASE"/>
    <property type="match status" value="1"/>
</dbReference>
<dbReference type="GO" id="GO:0046872">
    <property type="term" value="F:metal ion binding"/>
    <property type="evidence" value="ECO:0007669"/>
    <property type="project" value="UniProtKB-KW"/>
</dbReference>
<keyword evidence="5" id="KW-1185">Reference proteome</keyword>
<dbReference type="PANTHER" id="PTHR11820:SF7">
    <property type="entry name" value="ACYLPYRUVASE FAHD1, MITOCHONDRIAL"/>
    <property type="match status" value="1"/>
</dbReference>
<dbReference type="InterPro" id="IPR036663">
    <property type="entry name" value="Fumarylacetoacetase_C_sf"/>
</dbReference>
<evidence type="ECO:0000256" key="2">
    <source>
        <dbReference type="ARBA" id="ARBA00022723"/>
    </source>
</evidence>
<organism evidence="4 5">
    <name type="scientific">Bacillus mesophilus</name>
    <dbReference type="NCBI Taxonomy" id="1808955"/>
    <lineage>
        <taxon>Bacteria</taxon>
        <taxon>Bacillati</taxon>
        <taxon>Bacillota</taxon>
        <taxon>Bacilli</taxon>
        <taxon>Bacillales</taxon>
        <taxon>Bacillaceae</taxon>
        <taxon>Bacillus</taxon>
    </lineage>
</organism>
<reference evidence="4 5" key="1">
    <citation type="submission" date="2020-02" db="EMBL/GenBank/DDBJ databases">
        <title>Bacillus aquiflavi sp. nov., isolated from yellow water of strong flavor Chinese baijiu in Yibin region of China.</title>
        <authorList>
            <person name="Xie J."/>
        </authorList>
    </citation>
    <scope>NUCLEOTIDE SEQUENCE [LARGE SCALE GENOMIC DNA]</scope>
    <source>
        <strain evidence="4 5">SA4</strain>
    </source>
</reference>
<comment type="caution">
    <text evidence="4">The sequence shown here is derived from an EMBL/GenBank/DDBJ whole genome shotgun (WGS) entry which is preliminary data.</text>
</comment>
<protein>
    <submittedName>
        <fullName evidence="4">Fumarylacetoacetate hydrolase family protein</fullName>
    </submittedName>
</protein>
<dbReference type="AlphaFoldDB" id="A0A6M0Q2E2"/>
<evidence type="ECO:0000256" key="1">
    <source>
        <dbReference type="ARBA" id="ARBA00010211"/>
    </source>
</evidence>
<accession>A0A6M0Q2E2</accession>
<dbReference type="InterPro" id="IPR011234">
    <property type="entry name" value="Fumarylacetoacetase-like_C"/>
</dbReference>
<feature type="domain" description="Fumarylacetoacetase-like C-terminal" evidence="3">
    <location>
        <begin position="7"/>
        <end position="193"/>
    </location>
</feature>
<dbReference type="EMBL" id="JAAIWM010000001">
    <property type="protein sequence ID" value="NEY70555.1"/>
    <property type="molecule type" value="Genomic_DNA"/>
</dbReference>
<evidence type="ECO:0000313" key="5">
    <source>
        <dbReference type="Proteomes" id="UP000481043"/>
    </source>
</evidence>
<dbReference type="GO" id="GO:0018773">
    <property type="term" value="F:acetylpyruvate hydrolase activity"/>
    <property type="evidence" value="ECO:0007669"/>
    <property type="project" value="TreeGrafter"/>
</dbReference>
<keyword evidence="2" id="KW-0479">Metal-binding</keyword>
<gene>
    <name evidence="4" type="ORF">G4D63_02260</name>
</gene>
<keyword evidence="4" id="KW-0378">Hydrolase</keyword>
<evidence type="ECO:0000313" key="4">
    <source>
        <dbReference type="EMBL" id="NEY70555.1"/>
    </source>
</evidence>